<keyword evidence="3" id="KW-1185">Reference proteome</keyword>
<comment type="caution">
    <text evidence="2">The sequence shown here is derived from an EMBL/GenBank/DDBJ whole genome shotgun (WGS) entry which is preliminary data.</text>
</comment>
<dbReference type="Proteomes" id="UP001066276">
    <property type="component" value="Chromosome 4_1"/>
</dbReference>
<name>A0AAV7TAF5_PLEWA</name>
<organism evidence="2 3">
    <name type="scientific">Pleurodeles waltl</name>
    <name type="common">Iberian ribbed newt</name>
    <dbReference type="NCBI Taxonomy" id="8319"/>
    <lineage>
        <taxon>Eukaryota</taxon>
        <taxon>Metazoa</taxon>
        <taxon>Chordata</taxon>
        <taxon>Craniata</taxon>
        <taxon>Vertebrata</taxon>
        <taxon>Euteleostomi</taxon>
        <taxon>Amphibia</taxon>
        <taxon>Batrachia</taxon>
        <taxon>Caudata</taxon>
        <taxon>Salamandroidea</taxon>
        <taxon>Salamandridae</taxon>
        <taxon>Pleurodelinae</taxon>
        <taxon>Pleurodeles</taxon>
    </lineage>
</organism>
<protein>
    <submittedName>
        <fullName evidence="2">Uncharacterized protein</fullName>
    </submittedName>
</protein>
<feature type="region of interest" description="Disordered" evidence="1">
    <location>
        <begin position="181"/>
        <end position="239"/>
    </location>
</feature>
<sequence length="239" mass="26393">MQESQPQRSTTPHRRPTYACAQAFEAGEGPSVFGYLESAMLKQQCLQNKKISALQRQMQAHNSNMGGLHRQLECLNSNLTKLHEGQIQASENTRELTSAVRELCTELRHNRVSHRRQERRFMGMFGGFCRSVNCLVNSTALISRRAVAAQVEAAHSSWDVAQGLVQITNVLDNMLGNRSTTPSELGLGDTEDTSSLSSIAVPTTDARRRSARHRTATEAKNRGASEATAQSSGLRGRRK</sequence>
<accession>A0AAV7TAF5</accession>
<gene>
    <name evidence="2" type="ORF">NDU88_005304</name>
</gene>
<proteinExistence type="predicted"/>
<evidence type="ECO:0000256" key="1">
    <source>
        <dbReference type="SAM" id="MobiDB-lite"/>
    </source>
</evidence>
<reference evidence="2" key="1">
    <citation type="journal article" date="2022" name="bioRxiv">
        <title>Sequencing and chromosome-scale assembly of the giantPleurodeles waltlgenome.</title>
        <authorList>
            <person name="Brown T."/>
            <person name="Elewa A."/>
            <person name="Iarovenko S."/>
            <person name="Subramanian E."/>
            <person name="Araus A.J."/>
            <person name="Petzold A."/>
            <person name="Susuki M."/>
            <person name="Suzuki K.-i.T."/>
            <person name="Hayashi T."/>
            <person name="Toyoda A."/>
            <person name="Oliveira C."/>
            <person name="Osipova E."/>
            <person name="Leigh N.D."/>
            <person name="Simon A."/>
            <person name="Yun M.H."/>
        </authorList>
    </citation>
    <scope>NUCLEOTIDE SEQUENCE</scope>
    <source>
        <strain evidence="2">20211129_DDA</strain>
        <tissue evidence="2">Liver</tissue>
    </source>
</reference>
<dbReference type="EMBL" id="JANPWB010000007">
    <property type="protein sequence ID" value="KAJ1173472.1"/>
    <property type="molecule type" value="Genomic_DNA"/>
</dbReference>
<evidence type="ECO:0000313" key="2">
    <source>
        <dbReference type="EMBL" id="KAJ1173472.1"/>
    </source>
</evidence>
<evidence type="ECO:0000313" key="3">
    <source>
        <dbReference type="Proteomes" id="UP001066276"/>
    </source>
</evidence>
<dbReference type="AlphaFoldDB" id="A0AAV7TAF5"/>